<evidence type="ECO:0000256" key="2">
    <source>
        <dbReference type="ARBA" id="ARBA00006682"/>
    </source>
</evidence>
<dbReference type="Pfam" id="PF12371">
    <property type="entry name" value="TMEM131_like_N"/>
    <property type="match status" value="1"/>
</dbReference>
<feature type="transmembrane region" description="Helical" evidence="8">
    <location>
        <begin position="49"/>
        <end position="69"/>
    </location>
</feature>
<protein>
    <recommendedName>
        <fullName evidence="14">Transmembrane protein</fullName>
    </recommendedName>
</protein>
<comment type="similarity">
    <text evidence="2">Belongs to the TMEM131 family.</text>
</comment>
<evidence type="ECO:0000259" key="11">
    <source>
        <dbReference type="Pfam" id="PF24501"/>
    </source>
</evidence>
<feature type="transmembrane region" description="Helical" evidence="8">
    <location>
        <begin position="934"/>
        <end position="952"/>
    </location>
</feature>
<evidence type="ECO:0000259" key="10">
    <source>
        <dbReference type="Pfam" id="PF24474"/>
    </source>
</evidence>
<evidence type="ECO:0000256" key="1">
    <source>
        <dbReference type="ARBA" id="ARBA00004479"/>
    </source>
</evidence>
<evidence type="ECO:0000256" key="6">
    <source>
        <dbReference type="ARBA" id="ARBA00023136"/>
    </source>
</evidence>
<dbReference type="Pfam" id="PF24501">
    <property type="entry name" value="Ig_TMEM131L_5"/>
    <property type="match status" value="1"/>
</dbReference>
<keyword evidence="5 8" id="KW-1133">Transmembrane helix</keyword>
<dbReference type="InterPro" id="IPR056001">
    <property type="entry name" value="DUF7579"/>
</dbReference>
<dbReference type="EMBL" id="JACMSC010000008">
    <property type="protein sequence ID" value="KAG6510640.1"/>
    <property type="molecule type" value="Genomic_DNA"/>
</dbReference>
<proteinExistence type="inferred from homology"/>
<dbReference type="AlphaFoldDB" id="A0A8J5L3Q1"/>
<feature type="transmembrane region" description="Helical" evidence="8">
    <location>
        <begin position="899"/>
        <end position="922"/>
    </location>
</feature>
<dbReference type="InterPro" id="IPR039877">
    <property type="entry name" value="TMEM131-like"/>
</dbReference>
<feature type="region of interest" description="Disordered" evidence="7">
    <location>
        <begin position="980"/>
        <end position="1002"/>
    </location>
</feature>
<comment type="caution">
    <text evidence="12">The sequence shown here is derived from an EMBL/GenBank/DDBJ whole genome shotgun (WGS) entry which is preliminary data.</text>
</comment>
<dbReference type="GO" id="GO:0016020">
    <property type="term" value="C:membrane"/>
    <property type="evidence" value="ECO:0007669"/>
    <property type="project" value="UniProtKB-SubCell"/>
</dbReference>
<keyword evidence="6 8" id="KW-0472">Membrane</keyword>
<feature type="domain" description="DUF7579" evidence="10">
    <location>
        <begin position="470"/>
        <end position="586"/>
    </location>
</feature>
<gene>
    <name evidence="12" type="ORF">ZIOFF_028668</name>
</gene>
<reference evidence="12 13" key="1">
    <citation type="submission" date="2020-08" db="EMBL/GenBank/DDBJ databases">
        <title>Plant Genome Project.</title>
        <authorList>
            <person name="Zhang R.-G."/>
        </authorList>
    </citation>
    <scope>NUCLEOTIDE SEQUENCE [LARGE SCALE GENOMIC DNA]</scope>
    <source>
        <tissue evidence="12">Rhizome</tissue>
    </source>
</reference>
<name>A0A8J5L3Q1_ZINOF</name>
<dbReference type="PANTHER" id="PTHR22050">
    <property type="entry name" value="RW1 PROTEIN HOMOLOG"/>
    <property type="match status" value="1"/>
</dbReference>
<evidence type="ECO:0000313" key="12">
    <source>
        <dbReference type="EMBL" id="KAG6510640.1"/>
    </source>
</evidence>
<feature type="compositionally biased region" description="Basic and acidic residues" evidence="7">
    <location>
        <begin position="986"/>
        <end position="1001"/>
    </location>
</feature>
<evidence type="ECO:0000256" key="8">
    <source>
        <dbReference type="SAM" id="Phobius"/>
    </source>
</evidence>
<comment type="subcellular location">
    <subcellularLocation>
        <location evidence="1">Membrane</location>
        <topology evidence="1">Single-pass type I membrane protein</topology>
    </subcellularLocation>
</comment>
<feature type="region of interest" description="Disordered" evidence="7">
    <location>
        <begin position="1063"/>
        <end position="1176"/>
    </location>
</feature>
<accession>A0A8J5L3Q1</accession>
<feature type="domain" description="TMEM131L fifth Ig-like" evidence="11">
    <location>
        <begin position="839"/>
        <end position="903"/>
    </location>
</feature>
<dbReference type="Proteomes" id="UP000734854">
    <property type="component" value="Unassembled WGS sequence"/>
</dbReference>
<evidence type="ECO:0000256" key="7">
    <source>
        <dbReference type="SAM" id="MobiDB-lite"/>
    </source>
</evidence>
<organism evidence="12 13">
    <name type="scientific">Zingiber officinale</name>
    <name type="common">Ginger</name>
    <name type="synonym">Amomum zingiber</name>
    <dbReference type="NCBI Taxonomy" id="94328"/>
    <lineage>
        <taxon>Eukaryota</taxon>
        <taxon>Viridiplantae</taxon>
        <taxon>Streptophyta</taxon>
        <taxon>Embryophyta</taxon>
        <taxon>Tracheophyta</taxon>
        <taxon>Spermatophyta</taxon>
        <taxon>Magnoliopsida</taxon>
        <taxon>Liliopsida</taxon>
        <taxon>Zingiberales</taxon>
        <taxon>Zingiberaceae</taxon>
        <taxon>Zingiber</taxon>
    </lineage>
</organism>
<evidence type="ECO:0000313" key="13">
    <source>
        <dbReference type="Proteomes" id="UP000734854"/>
    </source>
</evidence>
<dbReference type="InterPro" id="IPR055437">
    <property type="entry name" value="TMEM131L_Ig_5"/>
</dbReference>
<evidence type="ECO:0008006" key="14">
    <source>
        <dbReference type="Google" id="ProtNLM"/>
    </source>
</evidence>
<keyword evidence="13" id="KW-1185">Reference proteome</keyword>
<feature type="compositionally biased region" description="Basic residues" evidence="7">
    <location>
        <begin position="1068"/>
        <end position="1077"/>
    </location>
</feature>
<dbReference type="InterPro" id="IPR022113">
    <property type="entry name" value="TMEM131L_N"/>
</dbReference>
<dbReference type="Pfam" id="PF24474">
    <property type="entry name" value="DUF7579"/>
    <property type="match status" value="1"/>
</dbReference>
<evidence type="ECO:0000256" key="4">
    <source>
        <dbReference type="ARBA" id="ARBA00022729"/>
    </source>
</evidence>
<evidence type="ECO:0000256" key="3">
    <source>
        <dbReference type="ARBA" id="ARBA00022692"/>
    </source>
</evidence>
<evidence type="ECO:0000256" key="5">
    <source>
        <dbReference type="ARBA" id="ARBA00022989"/>
    </source>
</evidence>
<feature type="domain" description="Transmembrane protein 131-like N-terminal" evidence="9">
    <location>
        <begin position="208"/>
        <end position="291"/>
    </location>
</feature>
<keyword evidence="4" id="KW-0732">Signal</keyword>
<evidence type="ECO:0000259" key="9">
    <source>
        <dbReference type="Pfam" id="PF12371"/>
    </source>
</evidence>
<sequence length="1258" mass="141055">MNQRRSDSALRRFPARTKFDGRQKSKSTEKIVFFFFLFLLRGEFRRHNWGFPLCKLFWLVFFLAIIAFGTSSVDACSPCGDDLLYDVSPQSASFCFPSTPMDFDSQEGDACKEPCFGARASEMSPQRKPGNVAAFKLADGGVVSCRLVDSEAGFEAGAHSNVDDVGSCVASLVPDVWMKESSEMDVELDEDANTNDLSLNNGSSSGNVEITPPFLNWGEKSLYTPSIAILTVKNTNVSGVLDVYEPYSSDPQYYAYHFQKLALAPGESASIEFVFLPNRLGFSSVHLILQTSFGGFIIRARGVAVESPYKIEPLVGTMSTNVPPCKMLSRNFSLYNPFEEVLHLKDVNSWVFLPGHKDQAVHIFCRMDELPHQSSNESDYFLTEDEWFRIDSRKLGVRWLDVRPRNNWQVSPHMTQTILEMRFLPLKSEKIIGAVCLNLQCLAHDRLDTPVLPLELDVHHKTNYNYVNNSVSLDIERLESCKVREAVLIISLRNDGSDLLSLTKISEVTDSPKLFKVRFKEGLLLFPRTSTKIALVKYNGHIISQNIVPDLPREGMKCQLLIGTNHSVSPMFKISCLDLVYAYSNIEHGSAILASDGFYITGLSQDVGEKYANGRTSLKTLADSLFPMKVQFLEEFEAEEEILRNWKSQGTVANASVLEGNELSFPVVPVGSHLSKWIPVHNPSWRPVLMQVLLNSWVSVNECKPSDELSELSFLSRFSEIGFPKTRIGFSIPDSAITEALVHPSESALFGPIFFHPSNRCMWRASALIRNNLSGVEWLPIRAFGGSHLLILLEGSEPVWKLEFDFHFLVSMSSELSSSRIKNNSMCSHRLSKEIYAKNIGELPLVVKKLKVSGTDCRLDGFLVHECHGFTLEPGESKRMLLSYEPYFSTEIVHRDLELVLAAGIFAIPMKASLPVNMLNLCRKNFFYRVRREVWLLVFAAVSMFILLLIDISPPSFSMDIEENNIQVEKKINPRSKTKKTFGLSDRAKASRSTKEDENPHAKFFNEYQINENLVRDNTNKMQDKHDFDLPMEIAASASKLTKQTDIFDKYSMLGAPQSDSLTIRIKEKGRRRKRRSNGSAGFLVKQEVSSSQSGNSTPSSPLSSNASTPKQAWPLSPEPGDTPFAGGSSSEPEHQRILSQRQYPAPKSTGKQTPASPVAPYARAPGPNNSQKKAMKVAKNDGVGEQYSYDIWGNHFYNNFFGRPKEMSRKMHDTSEGDHQSFFAIDPQSLMMMPSACSVSPGQQLPSDNVTNFDQMN</sequence>
<feature type="compositionally biased region" description="Low complexity" evidence="7">
    <location>
        <begin position="1090"/>
        <end position="1109"/>
    </location>
</feature>
<dbReference type="PANTHER" id="PTHR22050:SF0">
    <property type="entry name" value="TRANSMEMBRANE PROTEIN 131 HOMOLOG"/>
    <property type="match status" value="1"/>
</dbReference>
<keyword evidence="3 8" id="KW-0812">Transmembrane</keyword>